<proteinExistence type="predicted"/>
<protein>
    <submittedName>
        <fullName evidence="1">Uncharacterized protein</fullName>
    </submittedName>
</protein>
<accession>A0A383DCB5</accession>
<evidence type="ECO:0000313" key="1">
    <source>
        <dbReference type="EMBL" id="SVE41963.1"/>
    </source>
</evidence>
<sequence>VLIGAVEGTRTLRMIRNTITPQTFQLLKTLTKPYFPISTFVGGVS</sequence>
<name>A0A383DCB5_9ZZZZ</name>
<dbReference type="EMBL" id="UINC01216010">
    <property type="protein sequence ID" value="SVE41963.1"/>
    <property type="molecule type" value="Genomic_DNA"/>
</dbReference>
<dbReference type="AlphaFoldDB" id="A0A383DCB5"/>
<reference evidence="1" key="1">
    <citation type="submission" date="2018-05" db="EMBL/GenBank/DDBJ databases">
        <authorList>
            <person name="Lanie J.A."/>
            <person name="Ng W.-L."/>
            <person name="Kazmierczak K.M."/>
            <person name="Andrzejewski T.M."/>
            <person name="Davidsen T.M."/>
            <person name="Wayne K.J."/>
            <person name="Tettelin H."/>
            <person name="Glass J.I."/>
            <person name="Rusch D."/>
            <person name="Podicherti R."/>
            <person name="Tsui H.-C.T."/>
            <person name="Winkler M.E."/>
        </authorList>
    </citation>
    <scope>NUCLEOTIDE SEQUENCE</scope>
</reference>
<gene>
    <name evidence="1" type="ORF">METZ01_LOCUS494817</name>
</gene>
<organism evidence="1">
    <name type="scientific">marine metagenome</name>
    <dbReference type="NCBI Taxonomy" id="408172"/>
    <lineage>
        <taxon>unclassified sequences</taxon>
        <taxon>metagenomes</taxon>
        <taxon>ecological metagenomes</taxon>
    </lineage>
</organism>
<feature type="non-terminal residue" evidence="1">
    <location>
        <position position="1"/>
    </location>
</feature>